<evidence type="ECO:0000256" key="1">
    <source>
        <dbReference type="ARBA" id="ARBA00022705"/>
    </source>
</evidence>
<dbReference type="PROSITE" id="PS50005">
    <property type="entry name" value="TPR"/>
    <property type="match status" value="1"/>
</dbReference>
<evidence type="ECO:0000256" key="2">
    <source>
        <dbReference type="PROSITE-ProRule" id="PRU00339"/>
    </source>
</evidence>
<evidence type="ECO:0000313" key="6">
    <source>
        <dbReference type="Proteomes" id="UP000640335"/>
    </source>
</evidence>
<dbReference type="PRINTS" id="PR00625">
    <property type="entry name" value="JDOMAIN"/>
</dbReference>
<reference evidence="5 6" key="1">
    <citation type="submission" date="2020-08" db="EMBL/GenBank/DDBJ databases">
        <title>A Genomic Blueprint of the Chicken Gut Microbiome.</title>
        <authorList>
            <person name="Gilroy R."/>
            <person name="Ravi A."/>
            <person name="Getino M."/>
            <person name="Pursley I."/>
            <person name="Horton D.L."/>
            <person name="Alikhan N.-F."/>
            <person name="Baker D."/>
            <person name="Gharbi K."/>
            <person name="Hall N."/>
            <person name="Watson M."/>
            <person name="Adriaenssens E.M."/>
            <person name="Foster-Nyarko E."/>
            <person name="Jarju S."/>
            <person name="Secka A."/>
            <person name="Antonio M."/>
            <person name="Oren A."/>
            <person name="Chaudhuri R."/>
            <person name="La Ragione R.M."/>
            <person name="Hildebrand F."/>
            <person name="Pallen M.J."/>
        </authorList>
    </citation>
    <scope>NUCLEOTIDE SEQUENCE [LARGE SCALE GENOMIC DNA]</scope>
    <source>
        <strain evidence="5 6">Sa3CUN1</strain>
    </source>
</reference>
<evidence type="ECO:0000256" key="3">
    <source>
        <dbReference type="SAM" id="MobiDB-lite"/>
    </source>
</evidence>
<dbReference type="EMBL" id="JACSQZ010000082">
    <property type="protein sequence ID" value="MBD7916434.1"/>
    <property type="molecule type" value="Genomic_DNA"/>
</dbReference>
<evidence type="ECO:0000259" key="4">
    <source>
        <dbReference type="PROSITE" id="PS50076"/>
    </source>
</evidence>
<dbReference type="InterPro" id="IPR019734">
    <property type="entry name" value="TPR_rpt"/>
</dbReference>
<feature type="region of interest" description="Disordered" evidence="3">
    <location>
        <begin position="146"/>
        <end position="170"/>
    </location>
</feature>
<dbReference type="Proteomes" id="UP000640335">
    <property type="component" value="Unassembled WGS sequence"/>
</dbReference>
<keyword evidence="2" id="KW-0802">TPR repeat</keyword>
<dbReference type="InterPro" id="IPR036869">
    <property type="entry name" value="J_dom_sf"/>
</dbReference>
<dbReference type="CDD" id="cd06257">
    <property type="entry name" value="DnaJ"/>
    <property type="match status" value="1"/>
</dbReference>
<dbReference type="PROSITE" id="PS50076">
    <property type="entry name" value="DNAJ_2"/>
    <property type="match status" value="1"/>
</dbReference>
<dbReference type="Gene3D" id="1.10.287.110">
    <property type="entry name" value="DnaJ domain"/>
    <property type="match status" value="1"/>
</dbReference>
<dbReference type="InterPro" id="IPR001623">
    <property type="entry name" value="DnaJ_domain"/>
</dbReference>
<keyword evidence="6" id="KW-1185">Reference proteome</keyword>
<accession>A0ABR8Q851</accession>
<organism evidence="5 6">
    <name type="scientific">Clostridium gallinarum</name>
    <dbReference type="NCBI Taxonomy" id="2762246"/>
    <lineage>
        <taxon>Bacteria</taxon>
        <taxon>Bacillati</taxon>
        <taxon>Bacillota</taxon>
        <taxon>Clostridia</taxon>
        <taxon>Eubacteriales</taxon>
        <taxon>Clostridiaceae</taxon>
        <taxon>Clostridium</taxon>
    </lineage>
</organism>
<proteinExistence type="predicted"/>
<evidence type="ECO:0000313" key="5">
    <source>
        <dbReference type="EMBL" id="MBD7916434.1"/>
    </source>
</evidence>
<sequence length="182" mass="20479">MDPYKVLGVSPTSSKDEIKRAYKSILDEYSLGNSSIDTRPLAESIINDANMAYDILVNGAIYKEIRSYIDSNNISIAESKLNLLDLKDSAEWNYLMGFVYFKKGWFDIGVEHIVKSIELDPSNKEYEDTLTTLRNRSGEIIEYYKKNNYQNPNQSNQQNPPQSNNMNMCGGGNNMGGGSGMC</sequence>
<feature type="repeat" description="TPR" evidence="2">
    <location>
        <begin position="90"/>
        <end position="123"/>
    </location>
</feature>
<feature type="compositionally biased region" description="Low complexity" evidence="3">
    <location>
        <begin position="146"/>
        <end position="168"/>
    </location>
</feature>
<gene>
    <name evidence="5" type="ORF">H9660_14920</name>
</gene>
<dbReference type="SMART" id="SM00271">
    <property type="entry name" value="DnaJ"/>
    <property type="match status" value="1"/>
</dbReference>
<feature type="domain" description="J" evidence="4">
    <location>
        <begin position="2"/>
        <end position="73"/>
    </location>
</feature>
<dbReference type="SUPFAM" id="SSF46565">
    <property type="entry name" value="Chaperone J-domain"/>
    <property type="match status" value="1"/>
</dbReference>
<comment type="caution">
    <text evidence="5">The sequence shown here is derived from an EMBL/GenBank/DDBJ whole genome shotgun (WGS) entry which is preliminary data.</text>
</comment>
<protein>
    <submittedName>
        <fullName evidence="5">ABC transporter substrate-binding protein</fullName>
    </submittedName>
</protein>
<keyword evidence="1" id="KW-0235">DNA replication</keyword>
<name>A0ABR8Q851_9CLOT</name>